<evidence type="ECO:0000313" key="3">
    <source>
        <dbReference type="Proteomes" id="UP000264217"/>
    </source>
</evidence>
<dbReference type="Proteomes" id="UP000264217">
    <property type="component" value="Unassembled WGS sequence"/>
</dbReference>
<accession>A0A372NMT8</accession>
<reference evidence="2 3" key="1">
    <citation type="submission" date="2018-08" db="EMBL/GenBank/DDBJ databases">
        <title>Mucilaginibacter sp. MYSH2.</title>
        <authorList>
            <person name="Seo T."/>
        </authorList>
    </citation>
    <scope>NUCLEOTIDE SEQUENCE [LARGE SCALE GENOMIC DNA]</scope>
    <source>
        <strain evidence="2 3">MYSH2</strain>
    </source>
</reference>
<evidence type="ECO:0000313" key="2">
    <source>
        <dbReference type="EMBL" id="RFZ90264.1"/>
    </source>
</evidence>
<proteinExistence type="predicted"/>
<evidence type="ECO:0000256" key="1">
    <source>
        <dbReference type="SAM" id="MobiDB-lite"/>
    </source>
</evidence>
<dbReference type="EMBL" id="QWDC01000004">
    <property type="protein sequence ID" value="RFZ90264.1"/>
    <property type="molecule type" value="Genomic_DNA"/>
</dbReference>
<sequence>MHYTTILKQVINKQMKKYFLISVLALASCAGNSDKKTDTTTVAGGDTSAGSAAAPSQDRDQCFVLTEGTAGQDTTAVHLVIAGDKVTGEMKWSPKEKDSRKGTLTGAVNGDEVKAVWSFMQEGVKDSINVVFKLSAQELAQKPLKAGADGRQVTDESKGYTLIYKPGNCETSAAARR</sequence>
<dbReference type="AlphaFoldDB" id="A0A372NMT8"/>
<name>A0A372NMT8_9SPHI</name>
<gene>
    <name evidence="2" type="ORF">D0C36_20930</name>
</gene>
<keyword evidence="3" id="KW-1185">Reference proteome</keyword>
<organism evidence="2 3">
    <name type="scientific">Mucilaginibacter conchicola</name>
    <dbReference type="NCBI Taxonomy" id="2303333"/>
    <lineage>
        <taxon>Bacteria</taxon>
        <taxon>Pseudomonadati</taxon>
        <taxon>Bacteroidota</taxon>
        <taxon>Sphingobacteriia</taxon>
        <taxon>Sphingobacteriales</taxon>
        <taxon>Sphingobacteriaceae</taxon>
        <taxon>Mucilaginibacter</taxon>
    </lineage>
</organism>
<feature type="region of interest" description="Disordered" evidence="1">
    <location>
        <begin position="32"/>
        <end position="54"/>
    </location>
</feature>
<protein>
    <submittedName>
        <fullName evidence="2">Uncharacterized protein</fullName>
    </submittedName>
</protein>
<comment type="caution">
    <text evidence="2">The sequence shown here is derived from an EMBL/GenBank/DDBJ whole genome shotgun (WGS) entry which is preliminary data.</text>
</comment>
<feature type="compositionally biased region" description="Low complexity" evidence="1">
    <location>
        <begin position="39"/>
        <end position="54"/>
    </location>
</feature>